<dbReference type="PANTHER" id="PTHR30619">
    <property type="entry name" value="DNA INTERNALIZATION/COMPETENCE PROTEIN COMEC/REC2"/>
    <property type="match status" value="1"/>
</dbReference>
<feature type="transmembrane region" description="Helical" evidence="7">
    <location>
        <begin position="62"/>
        <end position="81"/>
    </location>
</feature>
<feature type="transmembrane region" description="Helical" evidence="7">
    <location>
        <begin position="304"/>
        <end position="323"/>
    </location>
</feature>
<comment type="caution">
    <text evidence="9">The sequence shown here is derived from an EMBL/GenBank/DDBJ whole genome shotgun (WGS) entry which is preliminary data.</text>
</comment>
<sequence length="824" mass="84143">MDLRLVLPALGAWGGAALVLGLSARAGVWIAGVCGVFGGALLLGGRVGRRRRTGHGGAGRRWVVAALLVCAGAGAASAAVGRADIERGPVPGLVREGAVTEAVVEVTAQPRARPSAVRGGRELPGQLLWEGEVREIEVRGGRVVRVRTPVLVVVDGVMEPGREKRAREWLRLLPTTRVRARFRWSSPWARGQRAAAVARVHGEAGPVVAGQPSRAQRLAGELRDGLRGAVAPLHPDARALLPGLVVGDTSGLTPELERVFQATDLTHLLAVSGGNFAVLLALLLGPPGRAALAERGGLAPRLGLSLRGTAVAGGVLCAGFVVVCGAEPSVVRAAGCGTVALVALATGRRRSMVPALAAVVLVLVLWEPWLARSYGFVLSVLATGALLMVAPSWSAALRRRGLSPRLAEGLAAAAAAQAVCAPVVVLLSERVSLVAVPCNLLAGPLVAPATVLGLGALVLAPLGQAPAQALAWCAGWPVRWVAGVARAGAALPGSGIAWPGGWAGAGLLAGAVLVLVPLGRMVLRSRWLVCGCVLLLVLAVVRPVPVTRVLGAWPPTGWRFVMCDVGQGDATVLAAGAGTAVVVDAGPDPDRVAGCLDRLGVRRVPLVLLSHFHADHVAGLEGVLRGRAVGAVQTTAFAEPAGQAAAVRRTAAEHGVPVLSAAAGERRKVGGVSWEVVWPPAGGGPVGDDGPNDASLVLSVRTGGVRLLLAGDVEPAVQRELLRRPGGAPHVDVLKVPHHGSAYQEGEWVRRVAPRVALVSVGADNGYGHPAPRTLDALRATGALVERTDQRGDLAVTGGPSAGRDGVRDGEGEGAVRLGVASER</sequence>
<dbReference type="SMART" id="SM00849">
    <property type="entry name" value="Lactamase_B"/>
    <property type="match status" value="1"/>
</dbReference>
<evidence type="ECO:0000256" key="3">
    <source>
        <dbReference type="ARBA" id="ARBA00022692"/>
    </source>
</evidence>
<dbReference type="Pfam" id="PF03772">
    <property type="entry name" value="Competence"/>
    <property type="match status" value="1"/>
</dbReference>
<accession>A0ABD5DZW8</accession>
<dbReference type="EMBL" id="JAVRER010000003">
    <property type="protein sequence ID" value="MDT0414369.1"/>
    <property type="molecule type" value="Genomic_DNA"/>
</dbReference>
<dbReference type="RefSeq" id="WP_311676577.1">
    <property type="nucleotide sequence ID" value="NZ_JAVRER010000003.1"/>
</dbReference>
<comment type="subcellular location">
    <subcellularLocation>
        <location evidence="1">Cell membrane</location>
        <topology evidence="1">Multi-pass membrane protein</topology>
    </subcellularLocation>
</comment>
<protein>
    <submittedName>
        <fullName evidence="9">ComEC/Rec2 family competence protein</fullName>
    </submittedName>
</protein>
<dbReference type="Proteomes" id="UP001183607">
    <property type="component" value="Unassembled WGS sequence"/>
</dbReference>
<dbReference type="GO" id="GO:0005886">
    <property type="term" value="C:plasma membrane"/>
    <property type="evidence" value="ECO:0007669"/>
    <property type="project" value="UniProtKB-SubCell"/>
</dbReference>
<evidence type="ECO:0000256" key="5">
    <source>
        <dbReference type="ARBA" id="ARBA00023136"/>
    </source>
</evidence>
<evidence type="ECO:0000256" key="4">
    <source>
        <dbReference type="ARBA" id="ARBA00022989"/>
    </source>
</evidence>
<dbReference type="InterPro" id="IPR001279">
    <property type="entry name" value="Metallo-B-lactamas"/>
</dbReference>
<feature type="transmembrane region" description="Helical" evidence="7">
    <location>
        <begin position="353"/>
        <end position="370"/>
    </location>
</feature>
<name>A0ABD5DZW8_9ACTN</name>
<dbReference type="CDD" id="cd07731">
    <property type="entry name" value="ComA-like_MBL-fold"/>
    <property type="match status" value="1"/>
</dbReference>
<dbReference type="InterPro" id="IPR035681">
    <property type="entry name" value="ComA-like_MBL"/>
</dbReference>
<feature type="transmembrane region" description="Helical" evidence="7">
    <location>
        <begin position="12"/>
        <end position="42"/>
    </location>
</feature>
<dbReference type="InterPro" id="IPR036866">
    <property type="entry name" value="RibonucZ/Hydroxyglut_hydro"/>
</dbReference>
<dbReference type="AlphaFoldDB" id="A0ABD5DZW8"/>
<evidence type="ECO:0000313" key="10">
    <source>
        <dbReference type="Proteomes" id="UP001183607"/>
    </source>
</evidence>
<keyword evidence="3 7" id="KW-0812">Transmembrane</keyword>
<keyword evidence="4 7" id="KW-1133">Transmembrane helix</keyword>
<evidence type="ECO:0000313" key="9">
    <source>
        <dbReference type="EMBL" id="MDT0414369.1"/>
    </source>
</evidence>
<gene>
    <name evidence="9" type="ORF">RM574_02615</name>
</gene>
<evidence type="ECO:0000256" key="7">
    <source>
        <dbReference type="SAM" id="Phobius"/>
    </source>
</evidence>
<dbReference type="NCBIfam" id="TIGR00360">
    <property type="entry name" value="ComEC_N-term"/>
    <property type="match status" value="1"/>
</dbReference>
<evidence type="ECO:0000256" key="2">
    <source>
        <dbReference type="ARBA" id="ARBA00022475"/>
    </source>
</evidence>
<dbReference type="Gene3D" id="3.60.15.10">
    <property type="entry name" value="Ribonuclease Z/Hydroxyacylglutathione hydrolase-like"/>
    <property type="match status" value="1"/>
</dbReference>
<evidence type="ECO:0000256" key="6">
    <source>
        <dbReference type="SAM" id="MobiDB-lite"/>
    </source>
</evidence>
<dbReference type="PANTHER" id="PTHR30619:SF1">
    <property type="entry name" value="RECOMBINATION PROTEIN 2"/>
    <property type="match status" value="1"/>
</dbReference>
<feature type="transmembrane region" description="Helical" evidence="7">
    <location>
        <begin position="440"/>
        <end position="462"/>
    </location>
</feature>
<dbReference type="Pfam" id="PF00753">
    <property type="entry name" value="Lactamase_B"/>
    <property type="match status" value="1"/>
</dbReference>
<feature type="transmembrane region" description="Helical" evidence="7">
    <location>
        <begin position="376"/>
        <end position="397"/>
    </location>
</feature>
<feature type="transmembrane region" description="Helical" evidence="7">
    <location>
        <begin position="527"/>
        <end position="545"/>
    </location>
</feature>
<evidence type="ECO:0000259" key="8">
    <source>
        <dbReference type="SMART" id="SM00849"/>
    </source>
</evidence>
<dbReference type="InterPro" id="IPR004477">
    <property type="entry name" value="ComEC_N"/>
</dbReference>
<proteinExistence type="predicted"/>
<keyword evidence="5 7" id="KW-0472">Membrane</keyword>
<feature type="region of interest" description="Disordered" evidence="6">
    <location>
        <begin position="790"/>
        <end position="824"/>
    </location>
</feature>
<organism evidence="9 10">
    <name type="scientific">Streptomyces evansiae</name>
    <dbReference type="NCBI Taxonomy" id="3075535"/>
    <lineage>
        <taxon>Bacteria</taxon>
        <taxon>Bacillati</taxon>
        <taxon>Actinomycetota</taxon>
        <taxon>Actinomycetes</taxon>
        <taxon>Kitasatosporales</taxon>
        <taxon>Streptomycetaceae</taxon>
        <taxon>Streptomyces</taxon>
    </lineage>
</organism>
<feature type="domain" description="Metallo-beta-lactamase" evidence="8">
    <location>
        <begin position="567"/>
        <end position="763"/>
    </location>
</feature>
<dbReference type="SUPFAM" id="SSF56281">
    <property type="entry name" value="Metallo-hydrolase/oxidoreductase"/>
    <property type="match status" value="1"/>
</dbReference>
<keyword evidence="2" id="KW-1003">Cell membrane</keyword>
<dbReference type="InterPro" id="IPR052159">
    <property type="entry name" value="Competence_DNA_uptake"/>
</dbReference>
<evidence type="ECO:0000256" key="1">
    <source>
        <dbReference type="ARBA" id="ARBA00004651"/>
    </source>
</evidence>
<feature type="transmembrane region" description="Helical" evidence="7">
    <location>
        <begin position="495"/>
        <end position="515"/>
    </location>
</feature>
<reference evidence="10" key="1">
    <citation type="submission" date="2023-07" db="EMBL/GenBank/DDBJ databases">
        <title>30 novel species of actinomycetes from the DSMZ collection.</title>
        <authorList>
            <person name="Nouioui I."/>
        </authorList>
    </citation>
    <scope>NUCLEOTIDE SEQUENCE [LARGE SCALE GENOMIC DNA]</scope>
    <source>
        <strain evidence="10">DSM 41982</strain>
    </source>
</reference>